<evidence type="ECO:0000313" key="3">
    <source>
        <dbReference type="EMBL" id="MCI0126467.1"/>
    </source>
</evidence>
<keyword evidence="4" id="KW-1185">Reference proteome</keyword>
<dbReference type="Proteomes" id="UP001156140">
    <property type="component" value="Unassembled WGS sequence"/>
</dbReference>
<evidence type="ECO:0000256" key="1">
    <source>
        <dbReference type="SAM" id="SignalP"/>
    </source>
</evidence>
<dbReference type="AlphaFoldDB" id="A0AA41QLN0"/>
<gene>
    <name evidence="3" type="ORF">ML536_06470</name>
</gene>
<feature type="chain" id="PRO_5041226528" evidence="1">
    <location>
        <begin position="29"/>
        <end position="219"/>
    </location>
</feature>
<dbReference type="EMBL" id="JALAZD010000001">
    <property type="protein sequence ID" value="MCI0126467.1"/>
    <property type="molecule type" value="Genomic_DNA"/>
</dbReference>
<feature type="domain" description="SH3b" evidence="2">
    <location>
        <begin position="58"/>
        <end position="107"/>
    </location>
</feature>
<keyword evidence="1" id="KW-0732">Signal</keyword>
<dbReference type="Gene3D" id="2.60.20.10">
    <property type="entry name" value="Crystallins"/>
    <property type="match status" value="1"/>
</dbReference>
<comment type="caution">
    <text evidence="3">The sequence shown here is derived from an EMBL/GenBank/DDBJ whole genome shotgun (WGS) entry which is preliminary data.</text>
</comment>
<evidence type="ECO:0000259" key="2">
    <source>
        <dbReference type="Pfam" id="PF08239"/>
    </source>
</evidence>
<protein>
    <submittedName>
        <fullName evidence="3">SH3 domain-containing protein</fullName>
    </submittedName>
</protein>
<sequence length="219" mass="23073">MISLHVMRSLAFAAALAFGLAGAGATLAQQPFVIVPDNPGGGGGGGGAVRGNAVATANVNVRQGPGTNHRVIDVLQRGDSVFINRCQNNWCLIEHAGPSGWVSRNYLREVIDTGRPGGGGGGGGGVIIPPIGGGGGGNRLVCFFERADFRGPNFCARPGESDRNLDSWGRRIMSIRIDGRTAVDVCTQRNFFNCSVFSRSVPVLNRMLQNNVGSFRVHR</sequence>
<organism evidence="3 4">
    <name type="scientific">Paradevosia shaoguanensis</name>
    <dbReference type="NCBI Taxonomy" id="1335043"/>
    <lineage>
        <taxon>Bacteria</taxon>
        <taxon>Pseudomonadati</taxon>
        <taxon>Pseudomonadota</taxon>
        <taxon>Alphaproteobacteria</taxon>
        <taxon>Hyphomicrobiales</taxon>
        <taxon>Devosiaceae</taxon>
        <taxon>Paradevosia</taxon>
    </lineage>
</organism>
<proteinExistence type="predicted"/>
<reference evidence="3" key="1">
    <citation type="submission" date="2022-03" db="EMBL/GenBank/DDBJ databases">
        <title>The complete genome sequence of a Methyloterrigena soli.</title>
        <authorList>
            <person name="Zi Z."/>
        </authorList>
    </citation>
    <scope>NUCLEOTIDE SEQUENCE</scope>
    <source>
        <strain evidence="3">M48</strain>
    </source>
</reference>
<dbReference type="InterPro" id="IPR003646">
    <property type="entry name" value="SH3-like_bac-type"/>
</dbReference>
<dbReference type="Pfam" id="PF08239">
    <property type="entry name" value="SH3_3"/>
    <property type="match status" value="1"/>
</dbReference>
<accession>A0AA41QLN0</accession>
<feature type="signal peptide" evidence="1">
    <location>
        <begin position="1"/>
        <end position="28"/>
    </location>
</feature>
<evidence type="ECO:0000313" key="4">
    <source>
        <dbReference type="Proteomes" id="UP001156140"/>
    </source>
</evidence>
<dbReference type="Gene3D" id="2.30.30.40">
    <property type="entry name" value="SH3 Domains"/>
    <property type="match status" value="1"/>
</dbReference>
<name>A0AA41QLN0_9HYPH</name>
<dbReference type="RefSeq" id="WP_281735332.1">
    <property type="nucleotide sequence ID" value="NZ_JAKETQ010000001.1"/>
</dbReference>